<dbReference type="InterPro" id="IPR011701">
    <property type="entry name" value="MFS"/>
</dbReference>
<dbReference type="Pfam" id="PF07690">
    <property type="entry name" value="MFS_1"/>
    <property type="match status" value="2"/>
</dbReference>
<feature type="transmembrane region" description="Helical" evidence="5">
    <location>
        <begin position="353"/>
        <end position="377"/>
    </location>
</feature>
<feature type="transmembrane region" description="Helical" evidence="5">
    <location>
        <begin position="151"/>
        <end position="171"/>
    </location>
</feature>
<dbReference type="Gene3D" id="1.20.1250.20">
    <property type="entry name" value="MFS general substrate transporter like domains"/>
    <property type="match status" value="2"/>
</dbReference>
<dbReference type="AlphaFoldDB" id="A0AAU7VRP2"/>
<feature type="transmembrane region" description="Helical" evidence="5">
    <location>
        <begin position="57"/>
        <end position="80"/>
    </location>
</feature>
<dbReference type="GO" id="GO:0022857">
    <property type="term" value="F:transmembrane transporter activity"/>
    <property type="evidence" value="ECO:0007669"/>
    <property type="project" value="InterPro"/>
</dbReference>
<dbReference type="PANTHER" id="PTHR23514:SF13">
    <property type="entry name" value="INNER MEMBRANE PROTEIN YBJJ"/>
    <property type="match status" value="1"/>
</dbReference>
<evidence type="ECO:0000256" key="2">
    <source>
        <dbReference type="ARBA" id="ARBA00022692"/>
    </source>
</evidence>
<feature type="transmembrane region" description="Helical" evidence="5">
    <location>
        <begin position="297"/>
        <end position="316"/>
    </location>
</feature>
<name>A0AAU7VRP2_9MICO</name>
<protein>
    <submittedName>
        <fullName evidence="7">MFS transporter</fullName>
    </submittedName>
</protein>
<feature type="transmembrane region" description="Helical" evidence="5">
    <location>
        <begin position="227"/>
        <end position="244"/>
    </location>
</feature>
<keyword evidence="2 5" id="KW-0812">Transmembrane</keyword>
<feature type="transmembrane region" description="Helical" evidence="5">
    <location>
        <begin position="322"/>
        <end position="341"/>
    </location>
</feature>
<dbReference type="EMBL" id="CP158357">
    <property type="protein sequence ID" value="XBX76838.1"/>
    <property type="molecule type" value="Genomic_DNA"/>
</dbReference>
<dbReference type="InterPro" id="IPR020846">
    <property type="entry name" value="MFS_dom"/>
</dbReference>
<feature type="domain" description="Major facilitator superfamily (MFS) profile" evidence="6">
    <location>
        <begin position="229"/>
        <end position="412"/>
    </location>
</feature>
<keyword evidence="3 5" id="KW-1133">Transmembrane helix</keyword>
<feature type="transmembrane region" description="Helical" evidence="5">
    <location>
        <begin position="383"/>
        <end position="404"/>
    </location>
</feature>
<dbReference type="InterPro" id="IPR036259">
    <property type="entry name" value="MFS_trans_sf"/>
</dbReference>
<feature type="transmembrane region" description="Helical" evidence="5">
    <location>
        <begin position="25"/>
        <end position="45"/>
    </location>
</feature>
<evidence type="ECO:0000256" key="3">
    <source>
        <dbReference type="ARBA" id="ARBA00022989"/>
    </source>
</evidence>
<dbReference type="RefSeq" id="WP_350350414.1">
    <property type="nucleotide sequence ID" value="NZ_CP158357.1"/>
</dbReference>
<dbReference type="InterPro" id="IPR051788">
    <property type="entry name" value="MFS_Transporter"/>
</dbReference>
<evidence type="ECO:0000259" key="6">
    <source>
        <dbReference type="PROSITE" id="PS50850"/>
    </source>
</evidence>
<feature type="transmembrane region" description="Helical" evidence="5">
    <location>
        <begin position="264"/>
        <end position="285"/>
    </location>
</feature>
<dbReference type="SUPFAM" id="SSF103473">
    <property type="entry name" value="MFS general substrate transporter"/>
    <property type="match status" value="1"/>
</dbReference>
<dbReference type="GO" id="GO:0005886">
    <property type="term" value="C:plasma membrane"/>
    <property type="evidence" value="ECO:0007669"/>
    <property type="project" value="UniProtKB-SubCell"/>
</dbReference>
<evidence type="ECO:0000256" key="4">
    <source>
        <dbReference type="ARBA" id="ARBA00023136"/>
    </source>
</evidence>
<evidence type="ECO:0000313" key="7">
    <source>
        <dbReference type="EMBL" id="XBX76838.1"/>
    </source>
</evidence>
<dbReference type="PANTHER" id="PTHR23514">
    <property type="entry name" value="BYPASS OF STOP CODON PROTEIN 6"/>
    <property type="match status" value="1"/>
</dbReference>
<proteinExistence type="predicted"/>
<dbReference type="CDD" id="cd17393">
    <property type="entry name" value="MFS_MosC_like"/>
    <property type="match status" value="1"/>
</dbReference>
<reference evidence="7" key="1">
    <citation type="submission" date="2024-06" db="EMBL/GenBank/DDBJ databases">
        <title>Draft genome sequence of Microbacterium sp. strain A8/3-1, isolated from Oxytropis tragacanthoides Fisch. ex DC. Root nodules in the Altai region of Russia.</title>
        <authorList>
            <person name="Sazanova A."/>
            <person name="Guro P."/>
            <person name="Kuznetsova I."/>
            <person name="Belimov A."/>
            <person name="Safronova V."/>
        </authorList>
    </citation>
    <scope>NUCLEOTIDE SEQUENCE</scope>
    <source>
        <strain evidence="7">A8/3-1</strain>
    </source>
</reference>
<keyword evidence="4 5" id="KW-0472">Membrane</keyword>
<organism evidence="7">
    <name type="scientific">Microbacterium sp. A8/3-1</name>
    <dbReference type="NCBI Taxonomy" id="3160749"/>
    <lineage>
        <taxon>Bacteria</taxon>
        <taxon>Bacillati</taxon>
        <taxon>Actinomycetota</taxon>
        <taxon>Actinomycetes</taxon>
        <taxon>Micrococcales</taxon>
        <taxon>Microbacteriaceae</taxon>
        <taxon>Microbacterium</taxon>
    </lineage>
</organism>
<dbReference type="PROSITE" id="PS50850">
    <property type="entry name" value="MFS"/>
    <property type="match status" value="1"/>
</dbReference>
<evidence type="ECO:0000256" key="1">
    <source>
        <dbReference type="ARBA" id="ARBA00004651"/>
    </source>
</evidence>
<feature type="transmembrane region" description="Helical" evidence="5">
    <location>
        <begin position="177"/>
        <end position="198"/>
    </location>
</feature>
<sequence length="412" mass="41561">MDDPSDETVTAARPGPDAAARRARIAVSALFLTNGALFANILPRYPEIKAALGLDNTAYGLSIAALPAGAIVAGLAAAVLIRRFGSARLAVFGTALTSVGYLLAGLSPAALLFAGALFLTGACDAITDVAQNAHGLRVQRRYGRSIINSFHAIWSIGAVLGGAMAAVAIATGLPVGIHLAISTTVFAAVAIGALRFCLPGRDDEAGEDVVAEGAEVRQAARRGPGPRTILVLAALTLIAMAGAVGEDAGNSWATLYLADSLGAAAAIAPLGFIALMLAQFIGRILGDGLTDRFGQRLVAGAGGLIAAVGMGLALAFPSVPGTILGFAALGFGIATLIPAAMHAADELPGLPQGVGLTVLSWLLRVGFLLSPPFVGFIADNESLRAGLLIAPVAGLVAILLCGALEKRRPRSD</sequence>
<evidence type="ECO:0000256" key="5">
    <source>
        <dbReference type="SAM" id="Phobius"/>
    </source>
</evidence>
<accession>A0AAU7VRP2</accession>
<gene>
    <name evidence="7" type="ORF">ABS642_13045</name>
</gene>
<comment type="subcellular location">
    <subcellularLocation>
        <location evidence="1">Cell membrane</location>
        <topology evidence="1">Multi-pass membrane protein</topology>
    </subcellularLocation>
</comment>